<dbReference type="EMBL" id="CARXXK010000004">
    <property type="protein sequence ID" value="CAI6366127.1"/>
    <property type="molecule type" value="Genomic_DNA"/>
</dbReference>
<name>A0AAV0XDF2_9HEMI</name>
<proteinExistence type="predicted"/>
<dbReference type="PANTHER" id="PTHR33480">
    <property type="entry name" value="SET DOMAIN-CONTAINING PROTEIN-RELATED"/>
    <property type="match status" value="1"/>
</dbReference>
<feature type="region of interest" description="Disordered" evidence="1">
    <location>
        <begin position="60"/>
        <end position="80"/>
    </location>
</feature>
<evidence type="ECO:0000256" key="1">
    <source>
        <dbReference type="SAM" id="MobiDB-lite"/>
    </source>
</evidence>
<protein>
    <submittedName>
        <fullName evidence="2">Uncharacterized protein</fullName>
    </submittedName>
</protein>
<gene>
    <name evidence="2" type="ORF">MEUPH1_LOCUS20749</name>
</gene>
<reference evidence="2 3" key="1">
    <citation type="submission" date="2023-01" db="EMBL/GenBank/DDBJ databases">
        <authorList>
            <person name="Whitehead M."/>
        </authorList>
    </citation>
    <scope>NUCLEOTIDE SEQUENCE [LARGE SCALE GENOMIC DNA]</scope>
</reference>
<keyword evidence="3" id="KW-1185">Reference proteome</keyword>
<dbReference type="Proteomes" id="UP001160148">
    <property type="component" value="Unassembled WGS sequence"/>
</dbReference>
<evidence type="ECO:0000313" key="2">
    <source>
        <dbReference type="EMBL" id="CAI6366127.1"/>
    </source>
</evidence>
<evidence type="ECO:0000313" key="3">
    <source>
        <dbReference type="Proteomes" id="UP001160148"/>
    </source>
</evidence>
<accession>A0AAV0XDF2</accession>
<sequence>MGHTKDIHKHYYRLTDNAFHVGKVSKLLLLIEKGEGQKYRGNTLDEINISANDLVFDGEENEADDDFQEKDSSPNLDLIN</sequence>
<dbReference type="AlphaFoldDB" id="A0AAV0XDF2"/>
<organism evidence="2 3">
    <name type="scientific">Macrosiphum euphorbiae</name>
    <name type="common">potato aphid</name>
    <dbReference type="NCBI Taxonomy" id="13131"/>
    <lineage>
        <taxon>Eukaryota</taxon>
        <taxon>Metazoa</taxon>
        <taxon>Ecdysozoa</taxon>
        <taxon>Arthropoda</taxon>
        <taxon>Hexapoda</taxon>
        <taxon>Insecta</taxon>
        <taxon>Pterygota</taxon>
        <taxon>Neoptera</taxon>
        <taxon>Paraneoptera</taxon>
        <taxon>Hemiptera</taxon>
        <taxon>Sternorrhyncha</taxon>
        <taxon>Aphidomorpha</taxon>
        <taxon>Aphidoidea</taxon>
        <taxon>Aphididae</taxon>
        <taxon>Macrosiphini</taxon>
        <taxon>Macrosiphum</taxon>
    </lineage>
</organism>
<comment type="caution">
    <text evidence="2">The sequence shown here is derived from an EMBL/GenBank/DDBJ whole genome shotgun (WGS) entry which is preliminary data.</text>
</comment>
<dbReference type="PANTHER" id="PTHR33480:SF1">
    <property type="entry name" value="TYR RECOMBINASE DOMAIN-CONTAINING PROTEIN"/>
    <property type="match status" value="1"/>
</dbReference>